<feature type="compositionally biased region" description="Acidic residues" evidence="13">
    <location>
        <begin position="1"/>
        <end position="30"/>
    </location>
</feature>
<evidence type="ECO:0000256" key="2">
    <source>
        <dbReference type="ARBA" id="ARBA00022490"/>
    </source>
</evidence>
<protein>
    <recommendedName>
        <fullName evidence="12">Leucine-rich repeat-containing protein 23</fullName>
    </recommendedName>
</protein>
<evidence type="ECO:0000256" key="7">
    <source>
        <dbReference type="ARBA" id="ARBA00023069"/>
    </source>
</evidence>
<dbReference type="RefSeq" id="XP_013842836.1">
    <property type="nucleotide sequence ID" value="XM_013987382.2"/>
</dbReference>
<dbReference type="GO" id="GO:0062177">
    <property type="term" value="P:radial spoke assembly"/>
    <property type="evidence" value="ECO:0007669"/>
    <property type="project" value="UniProtKB-ARBA"/>
</dbReference>
<organism evidence="14">
    <name type="scientific">Sus scrofa</name>
    <name type="common">Pig</name>
    <dbReference type="NCBI Taxonomy" id="9823"/>
    <lineage>
        <taxon>Eukaryota</taxon>
        <taxon>Metazoa</taxon>
        <taxon>Chordata</taxon>
        <taxon>Craniata</taxon>
        <taxon>Vertebrata</taxon>
        <taxon>Euteleostomi</taxon>
        <taxon>Mammalia</taxon>
        <taxon>Eutheria</taxon>
        <taxon>Laurasiatheria</taxon>
        <taxon>Artiodactyla</taxon>
        <taxon>Suina</taxon>
        <taxon>Suidae</taxon>
        <taxon>Sus</taxon>
    </lineage>
</organism>
<reference evidence="14" key="1">
    <citation type="journal article" date="2019" name="PeerJ">
        <title>Genes of the pig, Sus scrofa, reconstructed with EvidentialGene.</title>
        <authorList>
            <person name="Gilbert D.G."/>
        </authorList>
    </citation>
    <scope>NUCLEOTIDE SEQUENCE</scope>
</reference>
<dbReference type="EMBL" id="DQIR01104233">
    <property type="protein sequence ID" value="HDA59709.1"/>
    <property type="molecule type" value="Transcribed_RNA"/>
</dbReference>
<name>A0A4X1UYW7_PIG</name>
<evidence type="ECO:0000256" key="13">
    <source>
        <dbReference type="SAM" id="MobiDB-lite"/>
    </source>
</evidence>
<dbReference type="CTD" id="10233"/>
<comment type="function">
    <text evidence="10">Essential for sperm motility and male fertility. Plays an important role in the proper assembly of the third radial spoke (RS3) head and the bridge structure between RS2 and RS3 in the sperm flagella.</text>
</comment>
<dbReference type="OrthoDB" id="271226at2759"/>
<comment type="subcellular location">
    <subcellularLocation>
        <location evidence="1">Cytoplasm</location>
        <location evidence="1">Cytoskeleton</location>
        <location evidence="1">Flagellum axoneme</location>
    </subcellularLocation>
</comment>
<dbReference type="RefSeq" id="XP_003126571.2">
    <property type="nucleotide sequence ID" value="XM_003126523.5"/>
</dbReference>
<dbReference type="SUPFAM" id="SSF52058">
    <property type="entry name" value="L domain-like"/>
    <property type="match status" value="1"/>
</dbReference>
<dbReference type="PANTHER" id="PTHR46652:SF8">
    <property type="entry name" value="LEUCINE RICH REPEAT CONTAINING 23"/>
    <property type="match status" value="1"/>
</dbReference>
<dbReference type="RefSeq" id="XP_013842839.1">
    <property type="nucleotide sequence ID" value="XM_013987385.2"/>
</dbReference>
<accession>A0A4X1UYW7</accession>
<dbReference type="PANTHER" id="PTHR46652">
    <property type="entry name" value="LEUCINE-RICH REPEAT AND IQ DOMAIN-CONTAINING PROTEIN 1-RELATED"/>
    <property type="match status" value="1"/>
</dbReference>
<dbReference type="GeneID" id="100155745"/>
<dbReference type="OMA" id="NPCTDES"/>
<evidence type="ECO:0000313" key="14">
    <source>
        <dbReference type="EMBL" id="HDA59709.1"/>
    </source>
</evidence>
<keyword evidence="9" id="KW-0966">Cell projection</keyword>
<accession>A0A480KFL0</accession>
<sequence length="343" mass="39586">MSDEEDLEDFEPDLDDLEREDDEKEIEEWEDYRKEGEEESEEWVSTPLTEDMMKEGLSLLCKTGNGLAHAYVKLEVKDRDLTDIYLLHSYIHLRYVDISENHLTDLSPLNYLTHLLWLKADGNQLRSARLNELPYLQIASFAYNQITDTEGISHPRLASLDLKGNRIPMVTGLDPQKLISLHTLELRGNQLSSTLGINLPKLKNLFLAQNMLKKVEGLENLSNLTTLHLRDNQIDTLSGFSKEMKSLQYLNLRGNMVTDLGELAKLQDLPKLRALVLLDNPCADESDYRQEALVQLAHLERLDKDFYEEEERAEADEIRQRMKEEQEQEAEPEAESELDQSSI</sequence>
<keyword evidence="2" id="KW-0963">Cytoplasm</keyword>
<dbReference type="PROSITE" id="PS51450">
    <property type="entry name" value="LRR"/>
    <property type="match status" value="4"/>
</dbReference>
<dbReference type="GO" id="GO:0030317">
    <property type="term" value="P:flagellated sperm motility"/>
    <property type="evidence" value="ECO:0007669"/>
    <property type="project" value="UniProtKB-ARBA"/>
</dbReference>
<keyword evidence="7" id="KW-0969">Cilium</keyword>
<keyword evidence="5" id="KW-0282">Flagellum</keyword>
<keyword evidence="6" id="KW-0175">Coiled coil</keyword>
<dbReference type="InterPro" id="IPR032675">
    <property type="entry name" value="LRR_dom_sf"/>
</dbReference>
<evidence type="ECO:0000256" key="9">
    <source>
        <dbReference type="ARBA" id="ARBA00023273"/>
    </source>
</evidence>
<keyword evidence="8" id="KW-0206">Cytoskeleton</keyword>
<dbReference type="FunFam" id="3.80.10.10:FF:000366">
    <property type="entry name" value="leucine-rich repeat-containing protein 23"/>
    <property type="match status" value="1"/>
</dbReference>
<evidence type="ECO:0000256" key="6">
    <source>
        <dbReference type="ARBA" id="ARBA00023054"/>
    </source>
</evidence>
<dbReference type="GO" id="GO:0036126">
    <property type="term" value="C:sperm flagellum"/>
    <property type="evidence" value="ECO:0007669"/>
    <property type="project" value="UniProtKB-ARBA"/>
</dbReference>
<keyword evidence="3" id="KW-0433">Leucine-rich repeat</keyword>
<feature type="region of interest" description="Disordered" evidence="13">
    <location>
        <begin position="306"/>
        <end position="343"/>
    </location>
</feature>
<dbReference type="RefSeq" id="XP_005652653.1">
    <property type="nucleotide sequence ID" value="XM_005652596.3"/>
</dbReference>
<feature type="compositionally biased region" description="Basic and acidic residues" evidence="13">
    <location>
        <begin position="315"/>
        <end position="325"/>
    </location>
</feature>
<evidence type="ECO:0000256" key="1">
    <source>
        <dbReference type="ARBA" id="ARBA00004611"/>
    </source>
</evidence>
<comment type="subunit">
    <text evidence="11">Component of the axonemal radial spoke complex. Interacts with RSPH3. Interacts with RSPH9.</text>
</comment>
<feature type="region of interest" description="Disordered" evidence="13">
    <location>
        <begin position="1"/>
        <end position="44"/>
    </location>
</feature>
<dbReference type="Pfam" id="PF14580">
    <property type="entry name" value="LRR_9"/>
    <property type="match status" value="1"/>
</dbReference>
<dbReference type="FunFam" id="3.80.10.10:FF:000310">
    <property type="entry name" value="leucine-rich repeat-containing protein 23"/>
    <property type="match status" value="1"/>
</dbReference>
<dbReference type="InterPro" id="IPR001611">
    <property type="entry name" value="Leu-rich_rpt"/>
</dbReference>
<dbReference type="ExpressionAtlas" id="A0A4X1UYW7">
    <property type="expression patterns" value="baseline"/>
</dbReference>
<evidence type="ECO:0000256" key="5">
    <source>
        <dbReference type="ARBA" id="ARBA00022846"/>
    </source>
</evidence>
<dbReference type="KEGG" id="ssc:100155745"/>
<evidence type="ECO:0000256" key="3">
    <source>
        <dbReference type="ARBA" id="ARBA00022614"/>
    </source>
</evidence>
<dbReference type="HOGENOM" id="CLU_056804_1_1_1"/>
<keyword evidence="4" id="KW-0677">Repeat</keyword>
<proteinExistence type="predicted"/>
<evidence type="ECO:0000256" key="12">
    <source>
        <dbReference type="ARBA" id="ARBA00071477"/>
    </source>
</evidence>
<dbReference type="SMR" id="A0A4X1UYW7"/>
<dbReference type="GO" id="GO:0005737">
    <property type="term" value="C:cytoplasm"/>
    <property type="evidence" value="ECO:0007669"/>
    <property type="project" value="UniProtKB-ARBA"/>
</dbReference>
<evidence type="ECO:0000256" key="8">
    <source>
        <dbReference type="ARBA" id="ARBA00023212"/>
    </source>
</evidence>
<evidence type="ECO:0000256" key="11">
    <source>
        <dbReference type="ARBA" id="ARBA00065341"/>
    </source>
</evidence>
<dbReference type="AlphaFoldDB" id="A0A4X1UYW7"/>
<dbReference type="InterPro" id="IPR050836">
    <property type="entry name" value="SDS22/Internalin_LRR"/>
</dbReference>
<dbReference type="Gene3D" id="3.80.10.10">
    <property type="entry name" value="Ribonuclease Inhibitor"/>
    <property type="match status" value="2"/>
</dbReference>
<evidence type="ECO:0000256" key="10">
    <source>
        <dbReference type="ARBA" id="ARBA00057746"/>
    </source>
</evidence>
<dbReference type="SMART" id="SM00365">
    <property type="entry name" value="LRR_SD22"/>
    <property type="match status" value="4"/>
</dbReference>
<evidence type="ECO:0000256" key="4">
    <source>
        <dbReference type="ARBA" id="ARBA00022737"/>
    </source>
</evidence>
<feature type="compositionally biased region" description="Acidic residues" evidence="13">
    <location>
        <begin position="326"/>
        <end position="343"/>
    </location>
</feature>